<dbReference type="GO" id="GO:0005886">
    <property type="term" value="C:plasma membrane"/>
    <property type="evidence" value="ECO:0007669"/>
    <property type="project" value="TreeGrafter"/>
</dbReference>
<keyword evidence="4 7" id="KW-1133">Transmembrane helix</keyword>
<evidence type="ECO:0000256" key="3">
    <source>
        <dbReference type="ARBA" id="ARBA00022692"/>
    </source>
</evidence>
<evidence type="ECO:0000256" key="7">
    <source>
        <dbReference type="SAM" id="Phobius"/>
    </source>
</evidence>
<accession>A0A7S3LCN8</accession>
<reference evidence="8" key="1">
    <citation type="submission" date="2021-01" db="EMBL/GenBank/DDBJ databases">
        <authorList>
            <person name="Corre E."/>
            <person name="Pelletier E."/>
            <person name="Niang G."/>
            <person name="Scheremetjew M."/>
            <person name="Finn R."/>
            <person name="Kale V."/>
            <person name="Holt S."/>
            <person name="Cochrane G."/>
            <person name="Meng A."/>
            <person name="Brown T."/>
            <person name="Cohen L."/>
        </authorList>
    </citation>
    <scope>NUCLEOTIDE SEQUENCE</scope>
    <source>
        <strain evidence="8">CCMP127</strain>
    </source>
</reference>
<gene>
    <name evidence="8" type="ORF">ACOF00016_LOCUS14524</name>
</gene>
<name>A0A7S3LCN8_9STRA</name>
<evidence type="ECO:0000256" key="5">
    <source>
        <dbReference type="ARBA" id="ARBA00023136"/>
    </source>
</evidence>
<dbReference type="EMBL" id="HBIM01019065">
    <property type="protein sequence ID" value="CAE0417619.1"/>
    <property type="molecule type" value="Transcribed_RNA"/>
</dbReference>
<keyword evidence="5 7" id="KW-0472">Membrane</keyword>
<dbReference type="GO" id="GO:0015086">
    <property type="term" value="F:cadmium ion transmembrane transporter activity"/>
    <property type="evidence" value="ECO:0007669"/>
    <property type="project" value="TreeGrafter"/>
</dbReference>
<evidence type="ECO:0000256" key="1">
    <source>
        <dbReference type="ARBA" id="ARBA00004141"/>
    </source>
</evidence>
<dbReference type="PANTHER" id="PTHR11706:SF33">
    <property type="entry name" value="NATURAL RESISTANCE-ASSOCIATED MACROPHAGE PROTEIN 2"/>
    <property type="match status" value="1"/>
</dbReference>
<feature type="region of interest" description="Disordered" evidence="6">
    <location>
        <begin position="1"/>
        <end position="21"/>
    </location>
</feature>
<organism evidence="8">
    <name type="scientific">Amphora coffeiformis</name>
    <dbReference type="NCBI Taxonomy" id="265554"/>
    <lineage>
        <taxon>Eukaryota</taxon>
        <taxon>Sar</taxon>
        <taxon>Stramenopiles</taxon>
        <taxon>Ochrophyta</taxon>
        <taxon>Bacillariophyta</taxon>
        <taxon>Bacillariophyceae</taxon>
        <taxon>Bacillariophycidae</taxon>
        <taxon>Thalassiophysales</taxon>
        <taxon>Catenulaceae</taxon>
        <taxon>Amphora</taxon>
    </lineage>
</organism>
<dbReference type="AlphaFoldDB" id="A0A7S3LCN8"/>
<keyword evidence="2" id="KW-0813">Transport</keyword>
<evidence type="ECO:0000256" key="4">
    <source>
        <dbReference type="ARBA" id="ARBA00022989"/>
    </source>
</evidence>
<protein>
    <submittedName>
        <fullName evidence="8">Uncharacterized protein</fullName>
    </submittedName>
</protein>
<keyword evidence="3 7" id="KW-0812">Transmembrane</keyword>
<dbReference type="GO" id="GO:0005384">
    <property type="term" value="F:manganese ion transmembrane transporter activity"/>
    <property type="evidence" value="ECO:0007669"/>
    <property type="project" value="TreeGrafter"/>
</dbReference>
<dbReference type="PANTHER" id="PTHR11706">
    <property type="entry name" value="SOLUTE CARRIER PROTEIN FAMILY 11 MEMBER"/>
    <property type="match status" value="1"/>
</dbReference>
<comment type="subcellular location">
    <subcellularLocation>
        <location evidence="1">Membrane</location>
        <topology evidence="1">Multi-pass membrane protein</topology>
    </subcellularLocation>
</comment>
<dbReference type="InterPro" id="IPR001046">
    <property type="entry name" value="NRAMP_fam"/>
</dbReference>
<sequence length="106" mass="11269">MTMIEETKVSENQSDPEDLDVPESIDGAATALLWVIVLASVMAMGIQVNAVKLGIATGKAVLCRERLPRTAELVLWLAAELAMIATDMAEIIGAAVGFQLVCNFPP</sequence>
<evidence type="ECO:0000256" key="6">
    <source>
        <dbReference type="SAM" id="MobiDB-lite"/>
    </source>
</evidence>
<dbReference type="GO" id="GO:0034755">
    <property type="term" value="P:iron ion transmembrane transport"/>
    <property type="evidence" value="ECO:0007669"/>
    <property type="project" value="TreeGrafter"/>
</dbReference>
<feature type="transmembrane region" description="Helical" evidence="7">
    <location>
        <begin position="73"/>
        <end position="101"/>
    </location>
</feature>
<feature type="transmembrane region" description="Helical" evidence="7">
    <location>
        <begin position="31"/>
        <end position="52"/>
    </location>
</feature>
<evidence type="ECO:0000256" key="2">
    <source>
        <dbReference type="ARBA" id="ARBA00022448"/>
    </source>
</evidence>
<proteinExistence type="predicted"/>
<evidence type="ECO:0000313" key="8">
    <source>
        <dbReference type="EMBL" id="CAE0417619.1"/>
    </source>
</evidence>
<dbReference type="Pfam" id="PF01566">
    <property type="entry name" value="Nramp"/>
    <property type="match status" value="1"/>
</dbReference>